<dbReference type="Gene3D" id="1.20.1600.10">
    <property type="entry name" value="Outer membrane efflux proteins (OEP)"/>
    <property type="match status" value="1"/>
</dbReference>
<proteinExistence type="inferred from homology"/>
<dbReference type="PANTHER" id="PTHR30203:SF30">
    <property type="entry name" value="OUTER MEMBRANE PROTEIN-RELATED"/>
    <property type="match status" value="1"/>
</dbReference>
<keyword evidence="2" id="KW-0175">Coiled coil</keyword>
<reference evidence="3 4" key="1">
    <citation type="submission" date="2020-03" db="EMBL/GenBank/DDBJ databases">
        <title>Genome sequence of strain Massilia sp. TW-1.</title>
        <authorList>
            <person name="Chaudhary D.K."/>
        </authorList>
    </citation>
    <scope>NUCLEOTIDE SEQUENCE [LARGE SCALE GENOMIC DNA]</scope>
    <source>
        <strain evidence="3 4">TW-1</strain>
    </source>
</reference>
<evidence type="ECO:0000313" key="3">
    <source>
        <dbReference type="EMBL" id="NIA53042.1"/>
    </source>
</evidence>
<name>A0ABX0P872_9BURK</name>
<dbReference type="RefSeq" id="WP_166857160.1">
    <property type="nucleotide sequence ID" value="NZ_JAAQOM010000002.1"/>
</dbReference>
<dbReference type="SUPFAM" id="SSF56954">
    <property type="entry name" value="Outer membrane efflux proteins (OEP)"/>
    <property type="match status" value="1"/>
</dbReference>
<dbReference type="EMBL" id="JAAQOM010000002">
    <property type="protein sequence ID" value="NIA53042.1"/>
    <property type="molecule type" value="Genomic_DNA"/>
</dbReference>
<comment type="similarity">
    <text evidence="1">Belongs to the outer membrane factor (OMF) (TC 1.B.17) family.</text>
</comment>
<sequence>MTMSFLFPLRLAPALLIFLLGVSASAQELRLEQAISLAEQHNRDLKLVAIGVDSAGATVTSAAAAPNPTLTLQTMNINPAAGIGAGGLRSKTVDSTVRIDQVIERGGKRGLRTTAAVRLQEAARADLEDARRQLRRDVAAAYYDLLAAQERQSISADAAALAENALAAAEQRHKAGDLAGSDSGRLRIDALRARNDADDAAVGLDEARRALALLLGQEASGGLRATGPWTVALPALVTDAAALVDARPDVQAALARVRAAEASRDLARAGRTRDVTVGVQFEHYPASTANPQGSGNSVGVAVQVPLFVRYTMQGEIRSAESALDAAYENLDKVRQTARADVARARAQAEAAARRAARYDRDILPATRKAADDAEFAFAHGALGVMDVLDVRRAWRAAQLDALSARADLAKAVAALEAAASPKSQLMSPQP</sequence>
<evidence type="ECO:0000256" key="2">
    <source>
        <dbReference type="SAM" id="Coils"/>
    </source>
</evidence>
<keyword evidence="4" id="KW-1185">Reference proteome</keyword>
<feature type="coiled-coil region" evidence="2">
    <location>
        <begin position="316"/>
        <end position="361"/>
    </location>
</feature>
<comment type="caution">
    <text evidence="3">The sequence shown here is derived from an EMBL/GenBank/DDBJ whole genome shotgun (WGS) entry which is preliminary data.</text>
</comment>
<accession>A0ABX0P872</accession>
<dbReference type="InterPro" id="IPR010131">
    <property type="entry name" value="MdtP/NodT-like"/>
</dbReference>
<evidence type="ECO:0000256" key="1">
    <source>
        <dbReference type="ARBA" id="ARBA00007613"/>
    </source>
</evidence>
<dbReference type="InterPro" id="IPR003423">
    <property type="entry name" value="OMP_efflux"/>
</dbReference>
<dbReference type="PANTHER" id="PTHR30203">
    <property type="entry name" value="OUTER MEMBRANE CATION EFFLUX PROTEIN"/>
    <property type="match status" value="1"/>
</dbReference>
<evidence type="ECO:0000313" key="4">
    <source>
        <dbReference type="Proteomes" id="UP000716322"/>
    </source>
</evidence>
<protein>
    <submittedName>
        <fullName evidence="3">TolC family protein</fullName>
    </submittedName>
</protein>
<dbReference type="Pfam" id="PF02321">
    <property type="entry name" value="OEP"/>
    <property type="match status" value="2"/>
</dbReference>
<dbReference type="Proteomes" id="UP000716322">
    <property type="component" value="Unassembled WGS sequence"/>
</dbReference>
<organism evidence="3 4">
    <name type="scientific">Telluria antibiotica</name>
    <dbReference type="NCBI Taxonomy" id="2717319"/>
    <lineage>
        <taxon>Bacteria</taxon>
        <taxon>Pseudomonadati</taxon>
        <taxon>Pseudomonadota</taxon>
        <taxon>Betaproteobacteria</taxon>
        <taxon>Burkholderiales</taxon>
        <taxon>Oxalobacteraceae</taxon>
        <taxon>Telluria group</taxon>
        <taxon>Telluria</taxon>
    </lineage>
</organism>
<gene>
    <name evidence="3" type="ORF">HAV22_05155</name>
</gene>